<keyword evidence="1" id="KW-1133">Transmembrane helix</keyword>
<dbReference type="Pfam" id="PF12836">
    <property type="entry name" value="HHH_3"/>
    <property type="match status" value="1"/>
</dbReference>
<dbReference type="EMBL" id="MGAR01000036">
    <property type="protein sequence ID" value="OGK51086.1"/>
    <property type="molecule type" value="Genomic_DNA"/>
</dbReference>
<comment type="caution">
    <text evidence="3">The sequence shown here is derived from an EMBL/GenBank/DDBJ whole genome shotgun (WGS) entry which is preliminary data.</text>
</comment>
<dbReference type="Pfam" id="PF10531">
    <property type="entry name" value="SLBB"/>
    <property type="match status" value="1"/>
</dbReference>
<keyword evidence="1" id="KW-0472">Membrane</keyword>
<evidence type="ECO:0000313" key="4">
    <source>
        <dbReference type="Proteomes" id="UP000176480"/>
    </source>
</evidence>
<evidence type="ECO:0000259" key="2">
    <source>
        <dbReference type="Pfam" id="PF10531"/>
    </source>
</evidence>
<organism evidence="3 4">
    <name type="scientific">Candidatus Roizmanbacteria bacterium RIFCSPLOWO2_01_FULL_41_22</name>
    <dbReference type="NCBI Taxonomy" id="1802067"/>
    <lineage>
        <taxon>Bacteria</taxon>
        <taxon>Candidatus Roizmaniibacteriota</taxon>
    </lineage>
</organism>
<feature type="domain" description="Soluble ligand binding" evidence="2">
    <location>
        <begin position="65"/>
        <end position="113"/>
    </location>
</feature>
<dbReference type="Gene3D" id="3.10.560.10">
    <property type="entry name" value="Outer membrane lipoprotein wza domain like"/>
    <property type="match status" value="1"/>
</dbReference>
<name>A0A1F7J655_9BACT</name>
<feature type="transmembrane region" description="Helical" evidence="1">
    <location>
        <begin position="18"/>
        <end position="37"/>
    </location>
</feature>
<dbReference type="GO" id="GO:0015628">
    <property type="term" value="P:protein secretion by the type II secretion system"/>
    <property type="evidence" value="ECO:0007669"/>
    <property type="project" value="TreeGrafter"/>
</dbReference>
<dbReference type="GO" id="GO:0015627">
    <property type="term" value="C:type II protein secretion system complex"/>
    <property type="evidence" value="ECO:0007669"/>
    <property type="project" value="TreeGrafter"/>
</dbReference>
<proteinExistence type="predicted"/>
<dbReference type="InterPro" id="IPR019554">
    <property type="entry name" value="Soluble_ligand-bd"/>
</dbReference>
<protein>
    <recommendedName>
        <fullName evidence="2">Soluble ligand binding domain-containing protein</fullName>
    </recommendedName>
</protein>
<gene>
    <name evidence="3" type="ORF">A2966_03930</name>
</gene>
<dbReference type="InterPro" id="IPR051675">
    <property type="entry name" value="Endo/Exo/Phosphatase_dom_1"/>
</dbReference>
<evidence type="ECO:0000256" key="1">
    <source>
        <dbReference type="SAM" id="Phobius"/>
    </source>
</evidence>
<dbReference type="SUPFAM" id="SSF81585">
    <property type="entry name" value="PsbU/PolX domain-like"/>
    <property type="match status" value="1"/>
</dbReference>
<dbReference type="PANTHER" id="PTHR21180">
    <property type="entry name" value="ENDONUCLEASE/EXONUCLEASE/PHOSPHATASE FAMILY DOMAIN-CONTAINING PROTEIN 1"/>
    <property type="match status" value="1"/>
</dbReference>
<sequence length="214" mass="23473">MFTFLQESEIFRKHKLEIILIILATVIPLFSIILYFTDVAPQAQENNEIEFQDASATTKRDSYAIDVSGAVLNPDVYEVTPGARLKDAVSLAGGLSDEADAEFFSRNYNLARLVGDQEKIYIPSRQEVQTGLFAENAAVQQSTAPAPVLGASTEVGRISLSQAGLEELDTLPGVGAITAQKIIDNRPYNSIEDLLTRKIVGQSVYTKIKDYLDL</sequence>
<keyword evidence="1" id="KW-0812">Transmembrane</keyword>
<dbReference type="STRING" id="1802067.A2966_03930"/>
<reference evidence="3 4" key="1">
    <citation type="journal article" date="2016" name="Nat. Commun.">
        <title>Thousands of microbial genomes shed light on interconnected biogeochemical processes in an aquifer system.</title>
        <authorList>
            <person name="Anantharaman K."/>
            <person name="Brown C.T."/>
            <person name="Hug L.A."/>
            <person name="Sharon I."/>
            <person name="Castelle C.J."/>
            <person name="Probst A.J."/>
            <person name="Thomas B.C."/>
            <person name="Singh A."/>
            <person name="Wilkins M.J."/>
            <person name="Karaoz U."/>
            <person name="Brodie E.L."/>
            <person name="Williams K.H."/>
            <person name="Hubbard S.S."/>
            <person name="Banfield J.F."/>
        </authorList>
    </citation>
    <scope>NUCLEOTIDE SEQUENCE [LARGE SCALE GENOMIC DNA]</scope>
</reference>
<evidence type="ECO:0000313" key="3">
    <source>
        <dbReference type="EMBL" id="OGK51086.1"/>
    </source>
</evidence>
<accession>A0A1F7J655</accession>
<dbReference type="Gene3D" id="1.10.150.320">
    <property type="entry name" value="Photosystem II 12 kDa extrinsic protein"/>
    <property type="match status" value="1"/>
</dbReference>
<dbReference type="AlphaFoldDB" id="A0A1F7J655"/>
<dbReference type="Proteomes" id="UP000176480">
    <property type="component" value="Unassembled WGS sequence"/>
</dbReference>
<dbReference type="PANTHER" id="PTHR21180:SF32">
    <property type="entry name" value="ENDONUCLEASE_EXONUCLEASE_PHOSPHATASE FAMILY DOMAIN-CONTAINING PROTEIN 1"/>
    <property type="match status" value="1"/>
</dbReference>